<dbReference type="InterPro" id="IPR052027">
    <property type="entry name" value="PspC"/>
</dbReference>
<dbReference type="Pfam" id="PF22744">
    <property type="entry name" value="Toast-rack_PspC-Cterm"/>
    <property type="match status" value="1"/>
</dbReference>
<dbReference type="GO" id="GO:0005886">
    <property type="term" value="C:plasma membrane"/>
    <property type="evidence" value="ECO:0007669"/>
    <property type="project" value="UniProtKB-SubCell"/>
</dbReference>
<organism evidence="10 11">
    <name type="scientific">Aequorivita ciconiae</name>
    <dbReference type="NCBI Taxonomy" id="2494375"/>
    <lineage>
        <taxon>Bacteria</taxon>
        <taxon>Pseudomonadati</taxon>
        <taxon>Bacteroidota</taxon>
        <taxon>Flavobacteriia</taxon>
        <taxon>Flavobacteriales</taxon>
        <taxon>Flavobacteriaceae</taxon>
        <taxon>Aequorivita</taxon>
    </lineage>
</organism>
<dbReference type="Proteomes" id="UP000285517">
    <property type="component" value="Chromosome"/>
</dbReference>
<proteinExistence type="predicted"/>
<evidence type="ECO:0000313" key="10">
    <source>
        <dbReference type="EMBL" id="QAA83034.1"/>
    </source>
</evidence>
<reference evidence="10 11" key="1">
    <citation type="submission" date="2019-01" db="EMBL/GenBank/DDBJ databases">
        <title>Complete genome sequencing of Aequorivita sp. H23M31.</title>
        <authorList>
            <person name="Bae J.-W."/>
        </authorList>
    </citation>
    <scope>NUCLEOTIDE SEQUENCE [LARGE SCALE GENOMIC DNA]</scope>
    <source>
        <strain evidence="10 11">H23M31</strain>
    </source>
</reference>
<accession>A0A410G6X1</accession>
<dbReference type="OrthoDB" id="5772680at2"/>
<dbReference type="EMBL" id="CP034951">
    <property type="protein sequence ID" value="QAA83034.1"/>
    <property type="molecule type" value="Genomic_DNA"/>
</dbReference>
<feature type="transmembrane region" description="Helical" evidence="6">
    <location>
        <begin position="327"/>
        <end position="345"/>
    </location>
</feature>
<dbReference type="InterPro" id="IPR007168">
    <property type="entry name" value="Phageshock_PspC_N"/>
</dbReference>
<evidence type="ECO:0000256" key="5">
    <source>
        <dbReference type="ARBA" id="ARBA00023136"/>
    </source>
</evidence>
<feature type="transmembrane region" description="Helical" evidence="6">
    <location>
        <begin position="146"/>
        <end position="170"/>
    </location>
</feature>
<dbReference type="InterPro" id="IPR054319">
    <property type="entry name" value="PspC-rel_ToastRack"/>
</dbReference>
<dbReference type="AlphaFoldDB" id="A0A410G6X1"/>
<keyword evidence="5 6" id="KW-0472">Membrane</keyword>
<dbReference type="RefSeq" id="WP_128251397.1">
    <property type="nucleotide sequence ID" value="NZ_CP034951.1"/>
</dbReference>
<keyword evidence="11" id="KW-1185">Reference proteome</keyword>
<keyword evidence="2" id="KW-1003">Cell membrane</keyword>
<dbReference type="PANTHER" id="PTHR33885">
    <property type="entry name" value="PHAGE SHOCK PROTEIN C"/>
    <property type="match status" value="1"/>
</dbReference>
<comment type="subcellular location">
    <subcellularLocation>
        <location evidence="1">Cell membrane</location>
        <topology evidence="1">Single-pass membrane protein</topology>
    </subcellularLocation>
</comment>
<feature type="transmembrane region" description="Helical" evidence="6">
    <location>
        <begin position="289"/>
        <end position="315"/>
    </location>
</feature>
<dbReference type="PANTHER" id="PTHR33885:SF3">
    <property type="entry name" value="PHAGE SHOCK PROTEIN C"/>
    <property type="match status" value="1"/>
</dbReference>
<evidence type="ECO:0000256" key="4">
    <source>
        <dbReference type="ARBA" id="ARBA00022989"/>
    </source>
</evidence>
<evidence type="ECO:0000256" key="3">
    <source>
        <dbReference type="ARBA" id="ARBA00022692"/>
    </source>
</evidence>
<feature type="transmembrane region" description="Helical" evidence="6">
    <location>
        <begin position="240"/>
        <end position="269"/>
    </location>
</feature>
<sequence length="569" mass="64430">MNKTVNINLAGLSFHLDENAYGKLSRYLNAIRNSLKDSEGSEEIMQDIEARIAELFSEKIEFQSQVITLRELDDVIAVMGQPEDYEVDEEIFEDAPPFQKNASSRDKTSHRQLYRDIDDKYIGGVSSGLGHYIGVDAIWIRLLWVLLVLAGLGSPILIYLLLWILVPAAVTTSDKLKMTGEPINISNIERKFKEGFNNVADKVKNVDYDKYGNKIKTGTSKFFDSLGEVIVTLFKVFAKLIGVFIVIISLLTLIGLVIGFITLGSIDFWGNNELTEYMAMVDTTNVPLWLWALLGLFAIGIPFFALFVLGLKLLVSNLKPMGATVKIVLIVIWALSIIGLTGLGIKQATERSFDGNYIEEEILAFHSPDTLYLSIHGDNQFGNRLGRDSDSEIKYTQDNKRVIYSRNIQINIKSYNDTIGKILIDKSAQGNNYLDAKNRAQDIQFGYDYNNNHLKLNGFFITDPKNKYRDQQIEITIFVPDGTVISSDENTSSYFSFDSNFNELSSWDNKAHYFRISKRGAECLDCLENKVEPETPNSTEYNEVEKQTDSLIPVQKSWEDEVKEDFKNQ</sequence>
<evidence type="ECO:0000259" key="7">
    <source>
        <dbReference type="Pfam" id="PF04024"/>
    </source>
</evidence>
<protein>
    <submittedName>
        <fullName evidence="10">PspC domain-containing protein</fullName>
    </submittedName>
</protein>
<evidence type="ECO:0000313" key="11">
    <source>
        <dbReference type="Proteomes" id="UP000285517"/>
    </source>
</evidence>
<feature type="domain" description="Phage shock protein PspC N-terminal" evidence="7">
    <location>
        <begin position="111"/>
        <end position="168"/>
    </location>
</feature>
<evidence type="ECO:0000259" key="8">
    <source>
        <dbReference type="Pfam" id="PF22571"/>
    </source>
</evidence>
<evidence type="ECO:0000259" key="9">
    <source>
        <dbReference type="Pfam" id="PF22744"/>
    </source>
</evidence>
<dbReference type="Pfam" id="PF04024">
    <property type="entry name" value="PspC"/>
    <property type="match status" value="1"/>
</dbReference>
<evidence type="ECO:0000256" key="2">
    <source>
        <dbReference type="ARBA" id="ARBA00022475"/>
    </source>
</evidence>
<feature type="domain" description="PspC-related ToastRack" evidence="9">
    <location>
        <begin position="398"/>
        <end position="528"/>
    </location>
</feature>
<evidence type="ECO:0000256" key="6">
    <source>
        <dbReference type="SAM" id="Phobius"/>
    </source>
</evidence>
<name>A0A410G6X1_9FLAO</name>
<dbReference type="InterPro" id="IPR054321">
    <property type="entry name" value="PspC-rel_TM"/>
</dbReference>
<feature type="domain" description="PspC-related transmembrane region" evidence="8">
    <location>
        <begin position="208"/>
        <end position="350"/>
    </location>
</feature>
<feature type="transmembrane region" description="Helical" evidence="6">
    <location>
        <begin position="121"/>
        <end position="140"/>
    </location>
</feature>
<evidence type="ECO:0000256" key="1">
    <source>
        <dbReference type="ARBA" id="ARBA00004162"/>
    </source>
</evidence>
<keyword evidence="3 6" id="KW-0812">Transmembrane</keyword>
<dbReference type="KEGG" id="aev:EI546_15510"/>
<dbReference type="Pfam" id="PF22571">
    <property type="entry name" value="LiaI-LiaF-TM_PspC"/>
    <property type="match status" value="1"/>
</dbReference>
<keyword evidence="4 6" id="KW-1133">Transmembrane helix</keyword>
<gene>
    <name evidence="10" type="ORF">EI546_15510</name>
</gene>